<dbReference type="Proteomes" id="UP000502508">
    <property type="component" value="Chromosome"/>
</dbReference>
<organism evidence="1 2">
    <name type="scientific">Phytohabitans flavus</name>
    <dbReference type="NCBI Taxonomy" id="1076124"/>
    <lineage>
        <taxon>Bacteria</taxon>
        <taxon>Bacillati</taxon>
        <taxon>Actinomycetota</taxon>
        <taxon>Actinomycetes</taxon>
        <taxon>Micromonosporales</taxon>
        <taxon>Micromonosporaceae</taxon>
    </lineage>
</organism>
<proteinExistence type="predicted"/>
<name>A0A6F8XKV9_9ACTN</name>
<dbReference type="AlphaFoldDB" id="A0A6F8XKV9"/>
<evidence type="ECO:0000313" key="2">
    <source>
        <dbReference type="Proteomes" id="UP000502508"/>
    </source>
</evidence>
<reference evidence="1 2" key="2">
    <citation type="submission" date="2020-03" db="EMBL/GenBank/DDBJ databases">
        <authorList>
            <person name="Ichikawa N."/>
            <person name="Kimura A."/>
            <person name="Kitahashi Y."/>
            <person name="Uohara A."/>
        </authorList>
    </citation>
    <scope>NUCLEOTIDE SEQUENCE [LARGE SCALE GENOMIC DNA]</scope>
    <source>
        <strain evidence="1 2">NBRC 107702</strain>
    </source>
</reference>
<accession>A0A6F8XKV9</accession>
<keyword evidence="2" id="KW-1185">Reference proteome</keyword>
<dbReference type="KEGG" id="pfla:Pflav_008380"/>
<gene>
    <name evidence="1" type="ORF">Pflav_008380</name>
</gene>
<protein>
    <submittedName>
        <fullName evidence="1">Uncharacterized protein</fullName>
    </submittedName>
</protein>
<dbReference type="EMBL" id="AP022870">
    <property type="protein sequence ID" value="BCB74428.1"/>
    <property type="molecule type" value="Genomic_DNA"/>
</dbReference>
<evidence type="ECO:0000313" key="1">
    <source>
        <dbReference type="EMBL" id="BCB74428.1"/>
    </source>
</evidence>
<reference evidence="1 2" key="1">
    <citation type="submission" date="2020-03" db="EMBL/GenBank/DDBJ databases">
        <title>Whole genome shotgun sequence of Phytohabitans flavus NBRC 107702.</title>
        <authorList>
            <person name="Komaki H."/>
            <person name="Tamura T."/>
        </authorList>
    </citation>
    <scope>NUCLEOTIDE SEQUENCE [LARGE SCALE GENOMIC DNA]</scope>
    <source>
        <strain evidence="1 2">NBRC 107702</strain>
    </source>
</reference>
<sequence>MLGDSGANALGALLGVALAARTGPAGRAAALAAIAALTAASEKVSFTKVIEAHPVLRTVDALGRRST</sequence>